<dbReference type="FunFam" id="3.80.10.10:FF:001044">
    <property type="entry name" value="F-box protein isoform A"/>
    <property type="match status" value="1"/>
</dbReference>
<dbReference type="Gene3D" id="3.80.10.10">
    <property type="entry name" value="Ribonuclease Inhibitor"/>
    <property type="match status" value="1"/>
</dbReference>
<dbReference type="OrthoDB" id="10257471at2759"/>
<evidence type="ECO:0000256" key="1">
    <source>
        <dbReference type="SAM" id="MobiDB-lite"/>
    </source>
</evidence>
<dbReference type="InterPro" id="IPR036047">
    <property type="entry name" value="F-box-like_dom_sf"/>
</dbReference>
<sequence>MDTLLHSPSLLKRPCCGADRTLELEISRVSKPEEMDHLLELFLGISDSSSISLDLSFERLLESMASDSDQNDLIESALRLGSVLLESGKRWARKRASNHNSLAWALPSDLTIKVFSMLDTQSLCYTAATCSMFNKCAMDPLCYANIDLTSVVPKVNNAVVSTMIQRAGKDLRSLKLGILPGLTASPGSSQPMTYTIKNSVDASGFSWNDKRSRQGKEPSILTRSCLMSLSGGSGAAGALLRRLHLYNIDRMDNAALRTSLAACPSLLDLEIVGLHVELRQTLESVCTNCHIIERLFFESSKTGRDDSLKSPTCVDLVNGCPHLTSLILRGFKLHDYKVRILVKGFRKLKFVDFSTSYSITGTFLRNLYSSTSGNLLEVLILRDCMHLKEVEVSRFLETVLAGDFKLLRHLDISNREGLASEGDWYNRCYSPSIIPIKCVLEVRPEICLLAEFPSEGSFLEIEQIIDSDINSDISLPSQLSSHTSDGSLPMSLSESSYNSDQSSGNEDVQDANYVIYEESSDEVDFLSI</sequence>
<feature type="compositionally biased region" description="Polar residues" evidence="1">
    <location>
        <begin position="476"/>
        <end position="506"/>
    </location>
</feature>
<protein>
    <recommendedName>
        <fullName evidence="2">F-box domain-containing protein</fullName>
    </recommendedName>
</protein>
<dbReference type="GO" id="GO:0031146">
    <property type="term" value="P:SCF-dependent proteasomal ubiquitin-dependent protein catabolic process"/>
    <property type="evidence" value="ECO:0007669"/>
    <property type="project" value="TreeGrafter"/>
</dbReference>
<dbReference type="AlphaFoldDB" id="A0A834YQN0"/>
<dbReference type="InterPro" id="IPR032675">
    <property type="entry name" value="LRR_dom_sf"/>
</dbReference>
<dbReference type="EMBL" id="JABCRI010000016">
    <property type="protein sequence ID" value="KAF8392465.1"/>
    <property type="molecule type" value="Genomic_DNA"/>
</dbReference>
<gene>
    <name evidence="3" type="ORF">HHK36_022807</name>
</gene>
<proteinExistence type="predicted"/>
<dbReference type="PANTHER" id="PTHR16134">
    <property type="entry name" value="F-BOX/TPR REPEAT PROTEIN POF3"/>
    <property type="match status" value="1"/>
</dbReference>
<organism evidence="3 4">
    <name type="scientific">Tetracentron sinense</name>
    <name type="common">Spur-leaf</name>
    <dbReference type="NCBI Taxonomy" id="13715"/>
    <lineage>
        <taxon>Eukaryota</taxon>
        <taxon>Viridiplantae</taxon>
        <taxon>Streptophyta</taxon>
        <taxon>Embryophyta</taxon>
        <taxon>Tracheophyta</taxon>
        <taxon>Spermatophyta</taxon>
        <taxon>Magnoliopsida</taxon>
        <taxon>Trochodendrales</taxon>
        <taxon>Trochodendraceae</taxon>
        <taxon>Tetracentron</taxon>
    </lineage>
</organism>
<dbReference type="OMA" id="CYSNIDL"/>
<evidence type="ECO:0000259" key="2">
    <source>
        <dbReference type="Pfam" id="PF12937"/>
    </source>
</evidence>
<dbReference type="InterPro" id="IPR001810">
    <property type="entry name" value="F-box_dom"/>
</dbReference>
<dbReference type="GO" id="GO:0019005">
    <property type="term" value="C:SCF ubiquitin ligase complex"/>
    <property type="evidence" value="ECO:0007669"/>
    <property type="project" value="TreeGrafter"/>
</dbReference>
<dbReference type="Pfam" id="PF12937">
    <property type="entry name" value="F-box-like"/>
    <property type="match status" value="1"/>
</dbReference>
<dbReference type="Proteomes" id="UP000655225">
    <property type="component" value="Unassembled WGS sequence"/>
</dbReference>
<name>A0A834YQN0_TETSI</name>
<feature type="region of interest" description="Disordered" evidence="1">
    <location>
        <begin position="476"/>
        <end position="509"/>
    </location>
</feature>
<reference evidence="3 4" key="1">
    <citation type="submission" date="2020-04" db="EMBL/GenBank/DDBJ databases">
        <title>Plant Genome Project.</title>
        <authorList>
            <person name="Zhang R.-G."/>
        </authorList>
    </citation>
    <scope>NUCLEOTIDE SEQUENCE [LARGE SCALE GENOMIC DNA]</scope>
    <source>
        <strain evidence="3">YNK0</strain>
        <tissue evidence="3">Leaf</tissue>
    </source>
</reference>
<dbReference type="SUPFAM" id="SSF52047">
    <property type="entry name" value="RNI-like"/>
    <property type="match status" value="1"/>
</dbReference>
<dbReference type="SUPFAM" id="SSF81383">
    <property type="entry name" value="F-box domain"/>
    <property type="match status" value="1"/>
</dbReference>
<comment type="caution">
    <text evidence="3">The sequence shown here is derived from an EMBL/GenBank/DDBJ whole genome shotgun (WGS) entry which is preliminary data.</text>
</comment>
<dbReference type="PANTHER" id="PTHR16134:SF73">
    <property type="entry name" value="F-BOX DOMAIN-CONTAINING PROTEIN"/>
    <property type="match status" value="1"/>
</dbReference>
<evidence type="ECO:0000313" key="4">
    <source>
        <dbReference type="Proteomes" id="UP000655225"/>
    </source>
</evidence>
<evidence type="ECO:0000313" key="3">
    <source>
        <dbReference type="EMBL" id="KAF8392465.1"/>
    </source>
</evidence>
<accession>A0A834YQN0</accession>
<feature type="domain" description="F-box" evidence="2">
    <location>
        <begin position="104"/>
        <end position="148"/>
    </location>
</feature>
<keyword evidence="4" id="KW-1185">Reference proteome</keyword>